<feature type="domain" description="ATPase AAA-type core" evidence="1">
    <location>
        <begin position="141"/>
        <end position="344"/>
    </location>
</feature>
<dbReference type="Pfam" id="PF13304">
    <property type="entry name" value="AAA_21"/>
    <property type="match status" value="1"/>
</dbReference>
<protein>
    <recommendedName>
        <fullName evidence="1">ATPase AAA-type core domain-containing protein</fullName>
    </recommendedName>
</protein>
<name>A0A829YGQ3_9GAMM</name>
<dbReference type="InterPro" id="IPR027417">
    <property type="entry name" value="P-loop_NTPase"/>
</dbReference>
<comment type="caution">
    <text evidence="2">The sequence shown here is derived from an EMBL/GenBank/DDBJ whole genome shotgun (WGS) entry which is preliminary data.</text>
</comment>
<reference evidence="3" key="1">
    <citation type="submission" date="2020-01" db="EMBL/GenBank/DDBJ databases">
        <title>'Steroidobacter agaridevorans' sp. nov., agar-degrading bacteria isolated from rhizosphere soils.</title>
        <authorList>
            <person name="Ikenaga M."/>
            <person name="Kataoka M."/>
            <person name="Murouchi A."/>
            <person name="Katsuragi S."/>
            <person name="Sakai M."/>
        </authorList>
    </citation>
    <scope>NUCLEOTIDE SEQUENCE [LARGE SCALE GENOMIC DNA]</scope>
    <source>
        <strain evidence="3">YU21-B</strain>
    </source>
</reference>
<evidence type="ECO:0000313" key="2">
    <source>
        <dbReference type="EMBL" id="GFE82497.1"/>
    </source>
</evidence>
<dbReference type="InterPro" id="IPR051396">
    <property type="entry name" value="Bact_Antivir_Def_Nuclease"/>
</dbReference>
<accession>A0A829YGQ3</accession>
<dbReference type="SUPFAM" id="SSF52540">
    <property type="entry name" value="P-loop containing nucleoside triphosphate hydrolases"/>
    <property type="match status" value="1"/>
</dbReference>
<dbReference type="GO" id="GO:0016887">
    <property type="term" value="F:ATP hydrolysis activity"/>
    <property type="evidence" value="ECO:0007669"/>
    <property type="project" value="InterPro"/>
</dbReference>
<dbReference type="PANTHER" id="PTHR43581">
    <property type="entry name" value="ATP/GTP PHOSPHATASE"/>
    <property type="match status" value="1"/>
</dbReference>
<dbReference type="Proteomes" id="UP000445000">
    <property type="component" value="Unassembled WGS sequence"/>
</dbReference>
<dbReference type="GO" id="GO:0005524">
    <property type="term" value="F:ATP binding"/>
    <property type="evidence" value="ECO:0007669"/>
    <property type="project" value="InterPro"/>
</dbReference>
<dbReference type="RefSeq" id="WP_161814140.1">
    <property type="nucleotide sequence ID" value="NZ_BLJN01000004.1"/>
</dbReference>
<sequence length="604" mass="66147">MGNKKLPSNPQATTPEDAVIQPAVIRQLSIARFRGIKQLVWNPAAGLNVLLGGGDVGKTTILEAIALLLSPSNSPVISESDFYERITESGFLIEAVLSVPLATGIGHHQKLSWPWEWNGKEAVPPALALSPEQEIPSPETPVYRLRVRGTADLELAWEIIQPNDEIDLLSSTVRRAIGMVRLASDDKNDRDLRLVYGSALDRLLSDPALKARIALLISDIEFEEKLSPPAKTALDRLDKALQDASLPGHLQLGLTSSQGISLGALIGLHALKREDVFLPLASWGAGTRRMATLEIAAATQSKTRITVIDEVERGLEPYRLRKLIEKLQSGTTQTFVTTHSAVAISAAHKATLWYLDAKGSLGELEQAKIKRQQERDPETFLSRLAIIAEGPTEVGFISFFLERAISGSLFDHGIRVCDGQGTPAILDLLEALKVGGLSFGGFVDGDTGKKTRWDILKTKMGGLLFQWNFGCTEEWIIPNVEDKKLPELLKKGGADKADPLRRRSLADRLGIVETDIEAILAVKNLREVILAAATGNYESAPNPDIAKIWKKHDKYWFKSEEGGRELAEKVIALGLWPLLKPIMMPFLNAVRVSVGQPEIDDTNP</sequence>
<proteinExistence type="predicted"/>
<evidence type="ECO:0000259" key="1">
    <source>
        <dbReference type="Pfam" id="PF13304"/>
    </source>
</evidence>
<evidence type="ECO:0000313" key="3">
    <source>
        <dbReference type="Proteomes" id="UP000445000"/>
    </source>
</evidence>
<dbReference type="EMBL" id="BLJN01000004">
    <property type="protein sequence ID" value="GFE82497.1"/>
    <property type="molecule type" value="Genomic_DNA"/>
</dbReference>
<keyword evidence="3" id="KW-1185">Reference proteome</keyword>
<dbReference type="Gene3D" id="3.40.50.300">
    <property type="entry name" value="P-loop containing nucleotide triphosphate hydrolases"/>
    <property type="match status" value="2"/>
</dbReference>
<dbReference type="InterPro" id="IPR003959">
    <property type="entry name" value="ATPase_AAA_core"/>
</dbReference>
<organism evidence="2 3">
    <name type="scientific">Steroidobacter agaridevorans</name>
    <dbReference type="NCBI Taxonomy" id="2695856"/>
    <lineage>
        <taxon>Bacteria</taxon>
        <taxon>Pseudomonadati</taxon>
        <taxon>Pseudomonadota</taxon>
        <taxon>Gammaproteobacteria</taxon>
        <taxon>Steroidobacterales</taxon>
        <taxon>Steroidobacteraceae</taxon>
        <taxon>Steroidobacter</taxon>
    </lineage>
</organism>
<gene>
    <name evidence="2" type="ORF">GCM10011487_44970</name>
</gene>
<dbReference type="PANTHER" id="PTHR43581:SF4">
    <property type="entry name" value="ATP_GTP PHOSPHATASE"/>
    <property type="match status" value="1"/>
</dbReference>
<dbReference type="AlphaFoldDB" id="A0A829YGQ3"/>